<evidence type="ECO:0000256" key="4">
    <source>
        <dbReference type="ARBA" id="ARBA00022786"/>
    </source>
</evidence>
<keyword evidence="8" id="KW-1185">Reference proteome</keyword>
<evidence type="ECO:0000256" key="3">
    <source>
        <dbReference type="ARBA" id="ARBA00022679"/>
    </source>
</evidence>
<dbReference type="Pfam" id="PF25598">
    <property type="entry name" value="ARM_PUB"/>
    <property type="match status" value="1"/>
</dbReference>
<name>A0A834YYU1_TETSI</name>
<dbReference type="SUPFAM" id="SSF57850">
    <property type="entry name" value="RING/U-box"/>
    <property type="match status" value="1"/>
</dbReference>
<organism evidence="7 8">
    <name type="scientific">Tetracentron sinense</name>
    <name type="common">Spur-leaf</name>
    <dbReference type="NCBI Taxonomy" id="13715"/>
    <lineage>
        <taxon>Eukaryota</taxon>
        <taxon>Viridiplantae</taxon>
        <taxon>Streptophyta</taxon>
        <taxon>Embryophyta</taxon>
        <taxon>Tracheophyta</taxon>
        <taxon>Spermatophyta</taxon>
        <taxon>Magnoliopsida</taxon>
        <taxon>Trochodendrales</taxon>
        <taxon>Trochodendraceae</taxon>
        <taxon>Tetracentron</taxon>
    </lineage>
</organism>
<dbReference type="InterPro" id="IPR013083">
    <property type="entry name" value="Znf_RING/FYVE/PHD"/>
</dbReference>
<dbReference type="PANTHER" id="PTHR22849">
    <property type="entry name" value="WDSAM1 PROTEIN"/>
    <property type="match status" value="1"/>
</dbReference>
<dbReference type="EMBL" id="JABCRI010000012">
    <property type="protein sequence ID" value="KAF8396370.1"/>
    <property type="molecule type" value="Genomic_DNA"/>
</dbReference>
<evidence type="ECO:0000256" key="1">
    <source>
        <dbReference type="ARBA" id="ARBA00000900"/>
    </source>
</evidence>
<protein>
    <recommendedName>
        <fullName evidence="5 6">U-box domain-containing protein</fullName>
        <ecNumber evidence="5">2.3.2.27</ecNumber>
    </recommendedName>
    <alternativeName>
        <fullName evidence="5">RING-type E3 ubiquitin transferase PUB</fullName>
    </alternativeName>
</protein>
<keyword evidence="3 5" id="KW-0808">Transferase</keyword>
<dbReference type="EC" id="2.3.2.27" evidence="5"/>
<dbReference type="InterPro" id="IPR011989">
    <property type="entry name" value="ARM-like"/>
</dbReference>
<dbReference type="Gene3D" id="1.25.10.10">
    <property type="entry name" value="Leucine-rich Repeat Variant"/>
    <property type="match status" value="1"/>
</dbReference>
<gene>
    <name evidence="7" type="ORF">HHK36_017987</name>
</gene>
<accession>A0A834YYU1</accession>
<evidence type="ECO:0000256" key="5">
    <source>
        <dbReference type="RuleBase" id="RU369093"/>
    </source>
</evidence>
<dbReference type="InterPro" id="IPR045185">
    <property type="entry name" value="PUB22/23/24-like"/>
</dbReference>
<dbReference type="CDD" id="cd16664">
    <property type="entry name" value="RING-Ubox_PUB"/>
    <property type="match status" value="1"/>
</dbReference>
<reference evidence="7 8" key="1">
    <citation type="submission" date="2020-04" db="EMBL/GenBank/DDBJ databases">
        <title>Plant Genome Project.</title>
        <authorList>
            <person name="Zhang R.-G."/>
        </authorList>
    </citation>
    <scope>NUCLEOTIDE SEQUENCE [LARGE SCALE GENOMIC DNA]</scope>
    <source>
        <strain evidence="7">YNK0</strain>
        <tissue evidence="7">Leaf</tissue>
    </source>
</reference>
<feature type="domain" description="U-box" evidence="6">
    <location>
        <begin position="91"/>
        <end position="150"/>
    </location>
</feature>
<dbReference type="InterPro" id="IPR003613">
    <property type="entry name" value="Ubox_domain"/>
</dbReference>
<comment type="pathway">
    <text evidence="2 5">Protein modification; protein ubiquitination.</text>
</comment>
<dbReference type="AlphaFoldDB" id="A0A834YYU1"/>
<evidence type="ECO:0000256" key="2">
    <source>
        <dbReference type="ARBA" id="ARBA00004906"/>
    </source>
</evidence>
<comment type="caution">
    <text evidence="7">The sequence shown here is derived from an EMBL/GenBank/DDBJ whole genome shotgun (WGS) entry which is preliminary data.</text>
</comment>
<evidence type="ECO:0000313" key="7">
    <source>
        <dbReference type="EMBL" id="KAF8396370.1"/>
    </source>
</evidence>
<dbReference type="SMART" id="SM00504">
    <property type="entry name" value="Ubox"/>
    <property type="match status" value="1"/>
</dbReference>
<proteinExistence type="predicted"/>
<dbReference type="Proteomes" id="UP000655225">
    <property type="component" value="Unassembled WGS sequence"/>
</dbReference>
<dbReference type="OMA" id="MILAYPC"/>
<dbReference type="PANTHER" id="PTHR22849:SF132">
    <property type="entry name" value="E3 UBIQUITIN-PROTEIN LIGASE PUB23"/>
    <property type="match status" value="1"/>
</dbReference>
<dbReference type="Pfam" id="PF04564">
    <property type="entry name" value="U-box"/>
    <property type="match status" value="1"/>
</dbReference>
<comment type="function">
    <text evidence="5">Functions as an E3 ubiquitin ligase.</text>
</comment>
<dbReference type="InterPro" id="IPR058678">
    <property type="entry name" value="ARM_PUB"/>
</dbReference>
<dbReference type="SUPFAM" id="SSF48371">
    <property type="entry name" value="ARM repeat"/>
    <property type="match status" value="1"/>
</dbReference>
<dbReference type="PROSITE" id="PS51698">
    <property type="entry name" value="U_BOX"/>
    <property type="match status" value="1"/>
</dbReference>
<evidence type="ECO:0000259" key="6">
    <source>
        <dbReference type="PROSITE" id="PS51698"/>
    </source>
</evidence>
<comment type="catalytic activity">
    <reaction evidence="1 5">
        <text>S-ubiquitinyl-[E2 ubiquitin-conjugating enzyme]-L-cysteine + [acceptor protein]-L-lysine = [E2 ubiquitin-conjugating enzyme]-L-cysteine + N(6)-ubiquitinyl-[acceptor protein]-L-lysine.</text>
        <dbReference type="EC" id="2.3.2.27"/>
    </reaction>
</comment>
<dbReference type="Gene3D" id="3.30.40.10">
    <property type="entry name" value="Zinc/RING finger domain, C3HC4 (zinc finger)"/>
    <property type="match status" value="1"/>
</dbReference>
<dbReference type="OrthoDB" id="10064100at2759"/>
<dbReference type="InterPro" id="IPR045210">
    <property type="entry name" value="RING-Ubox_PUB"/>
</dbReference>
<sequence length="481" mass="53138">MPPRQERTNKERIEDLESQASQLGGVADGLAQLAERVDVIEMEQRNVANIADMRSEDFRATVEALQAQIGDLVAKVNVLTRAMETIGPNADPVTVSTGITYDRKCIERWIFSNKNNTCPVTKQLLSDTDLTPNHTVRRLIQAWCILNASYGVEQIPTPKLPINKAQIFKLLNDSRDPQLQMKSLQKLRSIASESESNQRCMEAAGAIEFLASVIKNDSFMAREGSSDDGFEFKRASEEALSILSCLQISAAGLKNLVGKNGEFIESLIQVLQHGNYQSRACATLLLKSMLEVADPIQLISLRSKFFVEMVHLLRDQISHQASKAALKLLIVLCPLCRNRVKAVEAGAVSVLVELLLDTLEKRACEMMLVVLDQLCGCAEGRAELLNHDAGLAVVSKRILRVSKLASESGVRILSSISKFSATSSVLQEMLQVGVVSKMCLVLQMDCSIKVKEKAQEILRSHSRAWKNSSCIPVHLLSSYPY</sequence>
<keyword evidence="4 5" id="KW-0833">Ubl conjugation pathway</keyword>
<dbReference type="GO" id="GO:0016567">
    <property type="term" value="P:protein ubiquitination"/>
    <property type="evidence" value="ECO:0007669"/>
    <property type="project" value="UniProtKB-UniRule"/>
</dbReference>
<evidence type="ECO:0000313" key="8">
    <source>
        <dbReference type="Proteomes" id="UP000655225"/>
    </source>
</evidence>
<dbReference type="GO" id="GO:0061630">
    <property type="term" value="F:ubiquitin protein ligase activity"/>
    <property type="evidence" value="ECO:0007669"/>
    <property type="project" value="UniProtKB-UniRule"/>
</dbReference>
<dbReference type="InterPro" id="IPR016024">
    <property type="entry name" value="ARM-type_fold"/>
</dbReference>
<dbReference type="UniPathway" id="UPA00143"/>